<dbReference type="STRING" id="454130.A0A0U5CAL5"/>
<keyword evidence="4" id="KW-1185">Reference proteome</keyword>
<evidence type="ECO:0000313" key="3">
    <source>
        <dbReference type="EMBL" id="CEL06201.1"/>
    </source>
</evidence>
<protein>
    <recommendedName>
        <fullName evidence="2">HD/PDEase domain-containing protein</fullName>
    </recommendedName>
</protein>
<sequence length="251" mass="28160">MESAANTRGNTHDGGSDSAKKHTETSAAALIASIEAFVVECMKDYDPSHNPAHIRRVVSLALRILQAERESAETGTATVYDDLTVHLAALLHDISDRKYLPKNSDSSIPADKLVEHVLLEHGADATLAQRVQTIISHVSYTTEKKDPERVRRLIEEDGYVELAIVQDADRLDALGAVGIGRCFTFLGAKGRDMLKEGETWEMENSIRHFGEKLERLEGMMKTRTGRRAAKVRTERLVAFREWWEDEMENMI</sequence>
<evidence type="ECO:0000313" key="4">
    <source>
        <dbReference type="Proteomes" id="UP000054771"/>
    </source>
</evidence>
<dbReference type="PANTHER" id="PTHR33594:SF1">
    <property type="entry name" value="HD_PDEASE DOMAIN-CONTAINING PROTEIN"/>
    <property type="match status" value="1"/>
</dbReference>
<dbReference type="OrthoDB" id="16547at2759"/>
<dbReference type="InterPro" id="IPR003607">
    <property type="entry name" value="HD/PDEase_dom"/>
</dbReference>
<dbReference type="SMART" id="SM00471">
    <property type="entry name" value="HDc"/>
    <property type="match status" value="1"/>
</dbReference>
<dbReference type="Gene3D" id="1.10.3210.50">
    <property type="match status" value="1"/>
</dbReference>
<name>A0A0U5CAL5_ASPCI</name>
<accession>A0A0U5CAL5</accession>
<dbReference type="CDD" id="cd00077">
    <property type="entry name" value="HDc"/>
    <property type="match status" value="1"/>
</dbReference>
<dbReference type="Proteomes" id="UP000054771">
    <property type="component" value="Unassembled WGS sequence"/>
</dbReference>
<dbReference type="PANTHER" id="PTHR33594">
    <property type="entry name" value="SUPERFAMILY HYDROLASE, PUTATIVE (AFU_ORTHOLOGUE AFUA_1G03035)-RELATED"/>
    <property type="match status" value="1"/>
</dbReference>
<dbReference type="OMA" id="YDNSHDY"/>
<reference evidence="4" key="1">
    <citation type="journal article" date="2016" name="Genome Announc.">
        <title>Draft genome sequences of fungus Aspergillus calidoustus.</title>
        <authorList>
            <person name="Horn F."/>
            <person name="Linde J."/>
            <person name="Mattern D.J."/>
            <person name="Walther G."/>
            <person name="Guthke R."/>
            <person name="Scherlach K."/>
            <person name="Martin K."/>
            <person name="Brakhage A.A."/>
            <person name="Petzke L."/>
            <person name="Valiante V."/>
        </authorList>
    </citation>
    <scope>NUCLEOTIDE SEQUENCE [LARGE SCALE GENOMIC DNA]</scope>
    <source>
        <strain evidence="4">SF006504</strain>
    </source>
</reference>
<dbReference type="AlphaFoldDB" id="A0A0U5CAL5"/>
<dbReference type="InterPro" id="IPR006674">
    <property type="entry name" value="HD_domain"/>
</dbReference>
<evidence type="ECO:0000256" key="1">
    <source>
        <dbReference type="SAM" id="MobiDB-lite"/>
    </source>
</evidence>
<evidence type="ECO:0000259" key="2">
    <source>
        <dbReference type="SMART" id="SM00471"/>
    </source>
</evidence>
<dbReference type="Pfam" id="PF01966">
    <property type="entry name" value="HD"/>
    <property type="match status" value="1"/>
</dbReference>
<dbReference type="EMBL" id="CDMC01000005">
    <property type="protein sequence ID" value="CEL06201.1"/>
    <property type="molecule type" value="Genomic_DNA"/>
</dbReference>
<dbReference type="SUPFAM" id="SSF109604">
    <property type="entry name" value="HD-domain/PDEase-like"/>
    <property type="match status" value="1"/>
</dbReference>
<gene>
    <name evidence="3" type="ORF">ASPCAL07308</name>
</gene>
<feature type="compositionally biased region" description="Basic and acidic residues" evidence="1">
    <location>
        <begin position="10"/>
        <end position="22"/>
    </location>
</feature>
<feature type="domain" description="HD/PDEase" evidence="2">
    <location>
        <begin position="46"/>
        <end position="183"/>
    </location>
</feature>
<feature type="region of interest" description="Disordered" evidence="1">
    <location>
        <begin position="1"/>
        <end position="22"/>
    </location>
</feature>
<proteinExistence type="predicted"/>
<organism evidence="3 4">
    <name type="scientific">Aspergillus calidoustus</name>
    <dbReference type="NCBI Taxonomy" id="454130"/>
    <lineage>
        <taxon>Eukaryota</taxon>
        <taxon>Fungi</taxon>
        <taxon>Dikarya</taxon>
        <taxon>Ascomycota</taxon>
        <taxon>Pezizomycotina</taxon>
        <taxon>Eurotiomycetes</taxon>
        <taxon>Eurotiomycetidae</taxon>
        <taxon>Eurotiales</taxon>
        <taxon>Aspergillaceae</taxon>
        <taxon>Aspergillus</taxon>
        <taxon>Aspergillus subgen. Nidulantes</taxon>
    </lineage>
</organism>